<sequence>MSSPNDKAPASSGEKKKPMDLIARGVKRPTPVGSTIFVGLRILDPLLQYQILRHGWGTSALQKAGLEILPAGLPTATGTLIDAIGL</sequence>
<organism evidence="1 2">
    <name type="scientific">Coniosporium uncinatum</name>
    <dbReference type="NCBI Taxonomy" id="93489"/>
    <lineage>
        <taxon>Eukaryota</taxon>
        <taxon>Fungi</taxon>
        <taxon>Dikarya</taxon>
        <taxon>Ascomycota</taxon>
        <taxon>Pezizomycotina</taxon>
        <taxon>Dothideomycetes</taxon>
        <taxon>Dothideomycetes incertae sedis</taxon>
        <taxon>Coniosporium</taxon>
    </lineage>
</organism>
<reference evidence="1" key="1">
    <citation type="submission" date="2024-09" db="EMBL/GenBank/DDBJ databases">
        <title>Black Yeasts Isolated from many extreme environments.</title>
        <authorList>
            <person name="Coleine C."/>
            <person name="Stajich J.E."/>
            <person name="Selbmann L."/>
        </authorList>
    </citation>
    <scope>NUCLEOTIDE SEQUENCE</scope>
    <source>
        <strain evidence="1">CCFEE 5737</strain>
    </source>
</reference>
<keyword evidence="2" id="KW-1185">Reference proteome</keyword>
<evidence type="ECO:0000313" key="2">
    <source>
        <dbReference type="Proteomes" id="UP001186974"/>
    </source>
</evidence>
<accession>A0ACC3DTS5</accession>
<dbReference type="EMBL" id="JAWDJW010000837">
    <property type="protein sequence ID" value="KAK3079938.1"/>
    <property type="molecule type" value="Genomic_DNA"/>
</dbReference>
<proteinExistence type="predicted"/>
<comment type="caution">
    <text evidence="1">The sequence shown here is derived from an EMBL/GenBank/DDBJ whole genome shotgun (WGS) entry which is preliminary data.</text>
</comment>
<protein>
    <submittedName>
        <fullName evidence="1">Uncharacterized protein</fullName>
    </submittedName>
</protein>
<name>A0ACC3DTS5_9PEZI</name>
<feature type="non-terminal residue" evidence="1">
    <location>
        <position position="86"/>
    </location>
</feature>
<evidence type="ECO:0000313" key="1">
    <source>
        <dbReference type="EMBL" id="KAK3079938.1"/>
    </source>
</evidence>
<gene>
    <name evidence="1" type="ORF">LTS18_003551</name>
</gene>
<dbReference type="Proteomes" id="UP001186974">
    <property type="component" value="Unassembled WGS sequence"/>
</dbReference>